<dbReference type="Proteomes" id="UP000887540">
    <property type="component" value="Unplaced"/>
</dbReference>
<accession>A0A914DBV7</accession>
<dbReference type="AlphaFoldDB" id="A0A914DBV7"/>
<organism evidence="1 2">
    <name type="scientific">Acrobeloides nanus</name>
    <dbReference type="NCBI Taxonomy" id="290746"/>
    <lineage>
        <taxon>Eukaryota</taxon>
        <taxon>Metazoa</taxon>
        <taxon>Ecdysozoa</taxon>
        <taxon>Nematoda</taxon>
        <taxon>Chromadorea</taxon>
        <taxon>Rhabditida</taxon>
        <taxon>Tylenchina</taxon>
        <taxon>Cephalobomorpha</taxon>
        <taxon>Cephaloboidea</taxon>
        <taxon>Cephalobidae</taxon>
        <taxon>Acrobeloides</taxon>
    </lineage>
</organism>
<reference evidence="2" key="1">
    <citation type="submission" date="2022-11" db="UniProtKB">
        <authorList>
            <consortium name="WormBaseParasite"/>
        </authorList>
    </citation>
    <scope>IDENTIFICATION</scope>
</reference>
<evidence type="ECO:0000313" key="1">
    <source>
        <dbReference type="Proteomes" id="UP000887540"/>
    </source>
</evidence>
<name>A0A914DBV7_9BILA</name>
<proteinExistence type="predicted"/>
<keyword evidence="1" id="KW-1185">Reference proteome</keyword>
<protein>
    <submittedName>
        <fullName evidence="2">Uncharacterized protein</fullName>
    </submittedName>
</protein>
<evidence type="ECO:0000313" key="2">
    <source>
        <dbReference type="WBParaSite" id="ACRNAN_scaffold21423.g21989.t1"/>
    </source>
</evidence>
<sequence length="209" mass="24184">MKNVEEEKNLKDRYSIRESLKKRKNCRASSLTRLFGDMKSFLTTSSFENEHRSRCMELNSMSRFHRSPSLSPNVKFRNRFPTNEKDKFLNFEDEPKVLTPPDMEKSPGFSNSRFIIEEIKKTDKNEDLSTNSTDKKLTENYVAHRPSLVAFQRNHCGFVRQRVNLFDTSAGFNTSDLNRSLACERIVPQNLPSLSAHQGLKELPADFGL</sequence>
<dbReference type="WBParaSite" id="ACRNAN_scaffold21423.g21989.t1">
    <property type="protein sequence ID" value="ACRNAN_scaffold21423.g21989.t1"/>
    <property type="gene ID" value="ACRNAN_scaffold21423.g21989"/>
</dbReference>